<gene>
    <name evidence="1" type="ORF">H4W34_005444</name>
</gene>
<dbReference type="EMBL" id="JADBDZ010000001">
    <property type="protein sequence ID" value="MBE1535611.1"/>
    <property type="molecule type" value="Genomic_DNA"/>
</dbReference>
<protein>
    <recommendedName>
        <fullName evidence="3">PEGA domain-containing protein</fullName>
    </recommendedName>
</protein>
<reference evidence="1 2" key="1">
    <citation type="submission" date="2020-10" db="EMBL/GenBank/DDBJ databases">
        <title>Sequencing the genomes of 1000 actinobacteria strains.</title>
        <authorList>
            <person name="Klenk H.-P."/>
        </authorList>
    </citation>
    <scope>NUCLEOTIDE SEQUENCE [LARGE SCALE GENOMIC DNA]</scope>
    <source>
        <strain evidence="1 2">DSM 46744</strain>
    </source>
</reference>
<name>A0ABR9JYG1_9ACTN</name>
<proteinExistence type="predicted"/>
<keyword evidence="2" id="KW-1185">Reference proteome</keyword>
<dbReference type="Proteomes" id="UP000627838">
    <property type="component" value="Unassembled WGS sequence"/>
</dbReference>
<sequence length="173" mass="19340">MTSTGKLARAQDLVVAADHGQIYIYSHIEWPDDPETDNVFHEALDDALDSKRYVGASRGCIDVLTPGQWNWETPMRVELWSSEPPTADTADWDHEVDIDFDAPAGGIVFEPSGGSGRSASASLPAGRYRMRVSGRGFRKGQLQVNDAYRLQLWPRLQDTPASLRKCWPGWHRS</sequence>
<evidence type="ECO:0008006" key="3">
    <source>
        <dbReference type="Google" id="ProtNLM"/>
    </source>
</evidence>
<organism evidence="1 2">
    <name type="scientific">Actinomadura algeriensis</name>
    <dbReference type="NCBI Taxonomy" id="1679523"/>
    <lineage>
        <taxon>Bacteria</taxon>
        <taxon>Bacillati</taxon>
        <taxon>Actinomycetota</taxon>
        <taxon>Actinomycetes</taxon>
        <taxon>Streptosporangiales</taxon>
        <taxon>Thermomonosporaceae</taxon>
        <taxon>Actinomadura</taxon>
    </lineage>
</organism>
<evidence type="ECO:0000313" key="1">
    <source>
        <dbReference type="EMBL" id="MBE1535611.1"/>
    </source>
</evidence>
<accession>A0ABR9JYG1</accession>
<comment type="caution">
    <text evidence="1">The sequence shown here is derived from an EMBL/GenBank/DDBJ whole genome shotgun (WGS) entry which is preliminary data.</text>
</comment>
<dbReference type="RefSeq" id="WP_192761776.1">
    <property type="nucleotide sequence ID" value="NZ_JADBDZ010000001.1"/>
</dbReference>
<evidence type="ECO:0000313" key="2">
    <source>
        <dbReference type="Proteomes" id="UP000627838"/>
    </source>
</evidence>